<feature type="non-terminal residue" evidence="1">
    <location>
        <position position="62"/>
    </location>
</feature>
<protein>
    <submittedName>
        <fullName evidence="1">Uncharacterized protein</fullName>
    </submittedName>
</protein>
<evidence type="ECO:0000313" key="2">
    <source>
        <dbReference type="Proteomes" id="UP000265520"/>
    </source>
</evidence>
<proteinExistence type="predicted"/>
<reference evidence="1 2" key="1">
    <citation type="journal article" date="2018" name="Front. Plant Sci.">
        <title>Red Clover (Trifolium pratense) and Zigzag Clover (T. medium) - A Picture of Genomic Similarities and Differences.</title>
        <authorList>
            <person name="Dluhosova J."/>
            <person name="Istvanek J."/>
            <person name="Nedelnik J."/>
            <person name="Repkova J."/>
        </authorList>
    </citation>
    <scope>NUCLEOTIDE SEQUENCE [LARGE SCALE GENOMIC DNA]</scope>
    <source>
        <strain evidence="2">cv. 10/8</strain>
        <tissue evidence="1">Leaf</tissue>
    </source>
</reference>
<dbReference type="Proteomes" id="UP000265520">
    <property type="component" value="Unassembled WGS sequence"/>
</dbReference>
<dbReference type="EMBL" id="LXQA010087065">
    <property type="protein sequence ID" value="MCI13139.1"/>
    <property type="molecule type" value="Genomic_DNA"/>
</dbReference>
<comment type="caution">
    <text evidence="1">The sequence shown here is derived from an EMBL/GenBank/DDBJ whole genome shotgun (WGS) entry which is preliminary data.</text>
</comment>
<organism evidence="1 2">
    <name type="scientific">Trifolium medium</name>
    <dbReference type="NCBI Taxonomy" id="97028"/>
    <lineage>
        <taxon>Eukaryota</taxon>
        <taxon>Viridiplantae</taxon>
        <taxon>Streptophyta</taxon>
        <taxon>Embryophyta</taxon>
        <taxon>Tracheophyta</taxon>
        <taxon>Spermatophyta</taxon>
        <taxon>Magnoliopsida</taxon>
        <taxon>eudicotyledons</taxon>
        <taxon>Gunneridae</taxon>
        <taxon>Pentapetalae</taxon>
        <taxon>rosids</taxon>
        <taxon>fabids</taxon>
        <taxon>Fabales</taxon>
        <taxon>Fabaceae</taxon>
        <taxon>Papilionoideae</taxon>
        <taxon>50 kb inversion clade</taxon>
        <taxon>NPAAA clade</taxon>
        <taxon>Hologalegina</taxon>
        <taxon>IRL clade</taxon>
        <taxon>Trifolieae</taxon>
        <taxon>Trifolium</taxon>
    </lineage>
</organism>
<accession>A0A392PNS3</accession>
<name>A0A392PNS3_9FABA</name>
<dbReference type="AlphaFoldDB" id="A0A392PNS3"/>
<evidence type="ECO:0000313" key="1">
    <source>
        <dbReference type="EMBL" id="MCI13139.1"/>
    </source>
</evidence>
<keyword evidence="2" id="KW-1185">Reference proteome</keyword>
<sequence>MWFIPSVVDSDKATSKGRVAYVDSTLVGYSHSLVVTGSDSQNSSDENASLLVLARQFITAML</sequence>